<evidence type="ECO:0000313" key="2">
    <source>
        <dbReference type="EMBL" id="KAG8063857.1"/>
    </source>
</evidence>
<evidence type="ECO:0000256" key="1">
    <source>
        <dbReference type="SAM" id="MobiDB-lite"/>
    </source>
</evidence>
<evidence type="ECO:0000313" key="3">
    <source>
        <dbReference type="Proteomes" id="UP000729402"/>
    </source>
</evidence>
<dbReference type="Proteomes" id="UP000729402">
    <property type="component" value="Unassembled WGS sequence"/>
</dbReference>
<feature type="region of interest" description="Disordered" evidence="1">
    <location>
        <begin position="1"/>
        <end position="46"/>
    </location>
</feature>
<feature type="compositionally biased region" description="Polar residues" evidence="1">
    <location>
        <begin position="1"/>
        <end position="10"/>
    </location>
</feature>
<dbReference type="EMBL" id="JAAALK010000286">
    <property type="protein sequence ID" value="KAG8063857.1"/>
    <property type="molecule type" value="Genomic_DNA"/>
</dbReference>
<organism evidence="2 3">
    <name type="scientific">Zizania palustris</name>
    <name type="common">Northern wild rice</name>
    <dbReference type="NCBI Taxonomy" id="103762"/>
    <lineage>
        <taxon>Eukaryota</taxon>
        <taxon>Viridiplantae</taxon>
        <taxon>Streptophyta</taxon>
        <taxon>Embryophyta</taxon>
        <taxon>Tracheophyta</taxon>
        <taxon>Spermatophyta</taxon>
        <taxon>Magnoliopsida</taxon>
        <taxon>Liliopsida</taxon>
        <taxon>Poales</taxon>
        <taxon>Poaceae</taxon>
        <taxon>BOP clade</taxon>
        <taxon>Oryzoideae</taxon>
        <taxon>Oryzeae</taxon>
        <taxon>Zizaniinae</taxon>
        <taxon>Zizania</taxon>
    </lineage>
</organism>
<keyword evidence="3" id="KW-1185">Reference proteome</keyword>
<reference evidence="2" key="1">
    <citation type="journal article" date="2021" name="bioRxiv">
        <title>Whole Genome Assembly and Annotation of Northern Wild Rice, Zizania palustris L., Supports a Whole Genome Duplication in the Zizania Genus.</title>
        <authorList>
            <person name="Haas M."/>
            <person name="Kono T."/>
            <person name="Macchietto M."/>
            <person name="Millas R."/>
            <person name="McGilp L."/>
            <person name="Shao M."/>
            <person name="Duquette J."/>
            <person name="Hirsch C.N."/>
            <person name="Kimball J."/>
        </authorList>
    </citation>
    <scope>NUCLEOTIDE SEQUENCE</scope>
    <source>
        <tissue evidence="2">Fresh leaf tissue</tissue>
    </source>
</reference>
<feature type="region of interest" description="Disordered" evidence="1">
    <location>
        <begin position="73"/>
        <end position="106"/>
    </location>
</feature>
<feature type="compositionally biased region" description="Basic and acidic residues" evidence="1">
    <location>
        <begin position="92"/>
        <end position="104"/>
    </location>
</feature>
<accession>A0A8J5V7W8</accession>
<sequence>MQNLADSPNDSGRIGGDADGTGGAPRFGGEVGALCGRPDRASATGGSFAVADTGGWVAIDDNCAALRLCRRTLGSDASPPPEEEATSPSADEPPHKETSSKQDRLGQITGAVAKSLLVLVQRRFRLQIRAVRQKALHPR</sequence>
<proteinExistence type="predicted"/>
<protein>
    <submittedName>
        <fullName evidence="2">Uncharacterized protein</fullName>
    </submittedName>
</protein>
<dbReference type="AlphaFoldDB" id="A0A8J5V7W8"/>
<feature type="compositionally biased region" description="Gly residues" evidence="1">
    <location>
        <begin position="13"/>
        <end position="31"/>
    </location>
</feature>
<reference evidence="2" key="2">
    <citation type="submission" date="2021-02" db="EMBL/GenBank/DDBJ databases">
        <authorList>
            <person name="Kimball J.A."/>
            <person name="Haas M.W."/>
            <person name="Macchietto M."/>
            <person name="Kono T."/>
            <person name="Duquette J."/>
            <person name="Shao M."/>
        </authorList>
    </citation>
    <scope>NUCLEOTIDE SEQUENCE</scope>
    <source>
        <tissue evidence="2">Fresh leaf tissue</tissue>
    </source>
</reference>
<comment type="caution">
    <text evidence="2">The sequence shown here is derived from an EMBL/GenBank/DDBJ whole genome shotgun (WGS) entry which is preliminary data.</text>
</comment>
<name>A0A8J5V7W8_ZIZPA</name>
<gene>
    <name evidence="2" type="ORF">GUJ93_ZPchr0003g17736</name>
</gene>